<dbReference type="AlphaFoldDB" id="A0A9E2KUA8"/>
<keyword evidence="1" id="KW-1003">Cell membrane</keyword>
<dbReference type="SMART" id="SM01234">
    <property type="entry name" value="Haemolytic"/>
    <property type="match status" value="1"/>
</dbReference>
<comment type="subcellular location">
    <subcellularLocation>
        <location evidence="1">Cell membrane</location>
        <topology evidence="1">Peripheral membrane protein</topology>
        <orientation evidence="1">Cytoplasmic side</orientation>
    </subcellularLocation>
</comment>
<protein>
    <recommendedName>
        <fullName evidence="1">Putative membrane protein insertion efficiency factor</fullName>
    </recommendedName>
</protein>
<dbReference type="Pfam" id="PF01809">
    <property type="entry name" value="YidD"/>
    <property type="match status" value="1"/>
</dbReference>
<sequence length="79" mass="9397">MTRFVSQLIRWYQRNISARRPYKACRYYPSCSEYMLEAIQRFGMKGVLLGTARILRCQPFARGGYDPVPTKFTFHRVIK</sequence>
<comment type="function">
    <text evidence="1">Could be involved in insertion of integral membrane proteins into the membrane.</text>
</comment>
<keyword evidence="1" id="KW-0472">Membrane</keyword>
<reference evidence="2" key="2">
    <citation type="submission" date="2021-04" db="EMBL/GenBank/DDBJ databases">
        <authorList>
            <person name="Gilroy R."/>
        </authorList>
    </citation>
    <scope>NUCLEOTIDE SEQUENCE</scope>
    <source>
        <strain evidence="2">876</strain>
    </source>
</reference>
<evidence type="ECO:0000256" key="1">
    <source>
        <dbReference type="HAMAP-Rule" id="MF_00386"/>
    </source>
</evidence>
<dbReference type="GO" id="GO:0005886">
    <property type="term" value="C:plasma membrane"/>
    <property type="evidence" value="ECO:0007669"/>
    <property type="project" value="UniProtKB-SubCell"/>
</dbReference>
<dbReference type="EMBL" id="JAHLFK010000020">
    <property type="protein sequence ID" value="MBU3829695.1"/>
    <property type="molecule type" value="Genomic_DNA"/>
</dbReference>
<dbReference type="HAMAP" id="MF_00386">
    <property type="entry name" value="UPF0161_YidD"/>
    <property type="match status" value="1"/>
</dbReference>
<dbReference type="InterPro" id="IPR002696">
    <property type="entry name" value="Membr_insert_effic_factor_YidD"/>
</dbReference>
<name>A0A9E2KUA8_9LACO</name>
<dbReference type="PANTHER" id="PTHR33383:SF1">
    <property type="entry name" value="MEMBRANE PROTEIN INSERTION EFFICIENCY FACTOR-RELATED"/>
    <property type="match status" value="1"/>
</dbReference>
<accession>A0A9E2KUA8</accession>
<reference evidence="2" key="1">
    <citation type="journal article" date="2021" name="PeerJ">
        <title>Extensive microbial diversity within the chicken gut microbiome revealed by metagenomics and culture.</title>
        <authorList>
            <person name="Gilroy R."/>
            <person name="Ravi A."/>
            <person name="Getino M."/>
            <person name="Pursley I."/>
            <person name="Horton D.L."/>
            <person name="Alikhan N.F."/>
            <person name="Baker D."/>
            <person name="Gharbi K."/>
            <person name="Hall N."/>
            <person name="Watson M."/>
            <person name="Adriaenssens E.M."/>
            <person name="Foster-Nyarko E."/>
            <person name="Jarju S."/>
            <person name="Secka A."/>
            <person name="Antonio M."/>
            <person name="Oren A."/>
            <person name="Chaudhuri R.R."/>
            <person name="La Ragione R."/>
            <person name="Hildebrand F."/>
            <person name="Pallen M.J."/>
        </authorList>
    </citation>
    <scope>NUCLEOTIDE SEQUENCE</scope>
    <source>
        <strain evidence="2">876</strain>
    </source>
</reference>
<dbReference type="NCBIfam" id="TIGR00278">
    <property type="entry name" value="membrane protein insertion efficiency factor YidD"/>
    <property type="match status" value="1"/>
</dbReference>
<proteinExistence type="inferred from homology"/>
<evidence type="ECO:0000313" key="3">
    <source>
        <dbReference type="Proteomes" id="UP000824180"/>
    </source>
</evidence>
<gene>
    <name evidence="2" type="primary">yidD</name>
    <name evidence="2" type="ORF">H9843_02160</name>
</gene>
<comment type="caution">
    <text evidence="2">The sequence shown here is derived from an EMBL/GenBank/DDBJ whole genome shotgun (WGS) entry which is preliminary data.</text>
</comment>
<evidence type="ECO:0000313" key="2">
    <source>
        <dbReference type="EMBL" id="MBU3829695.1"/>
    </source>
</evidence>
<organism evidence="2 3">
    <name type="scientific">Candidatus Limosilactobacillus merdavium</name>
    <dbReference type="NCBI Taxonomy" id="2838651"/>
    <lineage>
        <taxon>Bacteria</taxon>
        <taxon>Bacillati</taxon>
        <taxon>Bacillota</taxon>
        <taxon>Bacilli</taxon>
        <taxon>Lactobacillales</taxon>
        <taxon>Lactobacillaceae</taxon>
        <taxon>Limosilactobacillus</taxon>
    </lineage>
</organism>
<comment type="similarity">
    <text evidence="1">Belongs to the UPF0161 family.</text>
</comment>
<dbReference type="Proteomes" id="UP000824180">
    <property type="component" value="Unassembled WGS sequence"/>
</dbReference>
<dbReference type="PANTHER" id="PTHR33383">
    <property type="entry name" value="MEMBRANE PROTEIN INSERTION EFFICIENCY FACTOR-RELATED"/>
    <property type="match status" value="1"/>
</dbReference>